<dbReference type="PRINTS" id="PR00146">
    <property type="entry name" value="DHPICSNTHASE"/>
</dbReference>
<dbReference type="EC" id="4.1.2.28" evidence="3"/>
<dbReference type="InterPro" id="IPR013785">
    <property type="entry name" value="Aldolase_TIM"/>
</dbReference>
<proteinExistence type="predicted"/>
<dbReference type="PANTHER" id="PTHR42849">
    <property type="entry name" value="N-ACETYLNEURAMINATE LYASE"/>
    <property type="match status" value="1"/>
</dbReference>
<evidence type="ECO:0000313" key="3">
    <source>
        <dbReference type="EMBL" id="MPL88871.1"/>
    </source>
</evidence>
<dbReference type="SUPFAM" id="SSF51569">
    <property type="entry name" value="Aldolase"/>
    <property type="match status" value="1"/>
</dbReference>
<keyword evidence="1 3" id="KW-0456">Lyase</keyword>
<reference evidence="3" key="1">
    <citation type="submission" date="2019-08" db="EMBL/GenBank/DDBJ databases">
        <authorList>
            <person name="Kucharzyk K."/>
            <person name="Murdoch R.W."/>
            <person name="Higgins S."/>
            <person name="Loffler F."/>
        </authorList>
    </citation>
    <scope>NUCLEOTIDE SEQUENCE</scope>
</reference>
<sequence length="298" mass="33379">MKKANIYTPVVTAFDKEGNLDIQANKNIYDHLINGGVDGIVVMGSTGEFFSMTTGQKKELIDLVTSYAGKRTKILIGTSCMRVDDTVELANYALNAGADAVMIIGPYYFALSDASVEAFYSEVAQQINGDIYLYNFPDRTGYDLKPQVVLNLLKKYKNIVGFKDTVTEMCHTRELMTIIHKEYPNFIVLSGFDENLAHNVLCGGDGCIGGLSNLCPEIFREWIKAIDNKDMEKIAKYQKIIDRAMDLYDIGTPFIPIIKKAMMIRGVQMKDYCTKPFLPATDAETEKIKIILKDINLL</sequence>
<evidence type="ECO:0000256" key="1">
    <source>
        <dbReference type="ARBA" id="ARBA00023239"/>
    </source>
</evidence>
<dbReference type="GO" id="GO:0005829">
    <property type="term" value="C:cytosol"/>
    <property type="evidence" value="ECO:0007669"/>
    <property type="project" value="TreeGrafter"/>
</dbReference>
<evidence type="ECO:0000256" key="2">
    <source>
        <dbReference type="ARBA" id="ARBA00023270"/>
    </source>
</evidence>
<dbReference type="Pfam" id="PF00701">
    <property type="entry name" value="DHDPS"/>
    <property type="match status" value="1"/>
</dbReference>
<gene>
    <name evidence="3" type="primary">yjhH_2</name>
    <name evidence="3" type="ORF">SDC9_34900</name>
</gene>
<dbReference type="GO" id="GO:0019262">
    <property type="term" value="P:N-acetylneuraminate catabolic process"/>
    <property type="evidence" value="ECO:0007669"/>
    <property type="project" value="TreeGrafter"/>
</dbReference>
<dbReference type="Gene3D" id="3.20.20.70">
    <property type="entry name" value="Aldolase class I"/>
    <property type="match status" value="1"/>
</dbReference>
<dbReference type="InterPro" id="IPR020625">
    <property type="entry name" value="Schiff_base-form_aldolases_AS"/>
</dbReference>
<dbReference type="InterPro" id="IPR002220">
    <property type="entry name" value="DapA-like"/>
</dbReference>
<name>A0A644VC76_9ZZZZ</name>
<dbReference type="GO" id="GO:0008747">
    <property type="term" value="F:N-acetylneuraminate lyase activity"/>
    <property type="evidence" value="ECO:0007669"/>
    <property type="project" value="TreeGrafter"/>
</dbReference>
<protein>
    <submittedName>
        <fullName evidence="3">Putative 2-dehydro-3-deoxy-D-pentonate aldolase YjhH</fullName>
        <ecNumber evidence="3">4.1.2.28</ecNumber>
    </submittedName>
</protein>
<dbReference type="PANTHER" id="PTHR42849:SF1">
    <property type="entry name" value="N-ACETYLNEURAMINATE LYASE"/>
    <property type="match status" value="1"/>
</dbReference>
<dbReference type="EMBL" id="VSSQ01000267">
    <property type="protein sequence ID" value="MPL88871.1"/>
    <property type="molecule type" value="Genomic_DNA"/>
</dbReference>
<dbReference type="SMART" id="SM01130">
    <property type="entry name" value="DHDPS"/>
    <property type="match status" value="1"/>
</dbReference>
<dbReference type="InterPro" id="IPR020624">
    <property type="entry name" value="Schiff_base-form_aldolases_CS"/>
</dbReference>
<dbReference type="PROSITE" id="PS00665">
    <property type="entry name" value="DHDPS_1"/>
    <property type="match status" value="1"/>
</dbReference>
<keyword evidence="2" id="KW-0704">Schiff base</keyword>
<accession>A0A644VC76</accession>
<comment type="caution">
    <text evidence="3">The sequence shown here is derived from an EMBL/GenBank/DDBJ whole genome shotgun (WGS) entry which is preliminary data.</text>
</comment>
<dbReference type="GO" id="GO:0047440">
    <property type="term" value="F:2-dehydro-3-deoxy-D-pentonate aldolase activity"/>
    <property type="evidence" value="ECO:0007669"/>
    <property type="project" value="UniProtKB-EC"/>
</dbReference>
<organism evidence="3">
    <name type="scientific">bioreactor metagenome</name>
    <dbReference type="NCBI Taxonomy" id="1076179"/>
    <lineage>
        <taxon>unclassified sequences</taxon>
        <taxon>metagenomes</taxon>
        <taxon>ecological metagenomes</taxon>
    </lineage>
</organism>
<dbReference type="PIRSF" id="PIRSF001365">
    <property type="entry name" value="DHDPS"/>
    <property type="match status" value="1"/>
</dbReference>
<dbReference type="AlphaFoldDB" id="A0A644VC76"/>
<dbReference type="PROSITE" id="PS00666">
    <property type="entry name" value="DHDPS_2"/>
    <property type="match status" value="1"/>
</dbReference>
<dbReference type="CDD" id="cd00408">
    <property type="entry name" value="DHDPS-like"/>
    <property type="match status" value="1"/>
</dbReference>